<dbReference type="GO" id="GO:0020037">
    <property type="term" value="F:heme binding"/>
    <property type="evidence" value="ECO:0007669"/>
    <property type="project" value="InterPro"/>
</dbReference>
<dbReference type="Gene3D" id="2.40.50.140">
    <property type="entry name" value="Nucleic acid-binding proteins"/>
    <property type="match status" value="1"/>
</dbReference>
<reference evidence="3" key="1">
    <citation type="submission" date="2020-06" db="EMBL/GenBank/DDBJ databases">
        <title>Unique genomic features of the anaerobic methanotrophic archaea.</title>
        <authorList>
            <person name="Chadwick G.L."/>
            <person name="Skennerton C.T."/>
            <person name="Laso-Perez R."/>
            <person name="Leu A.O."/>
            <person name="Speth D.R."/>
            <person name="Yu H."/>
            <person name="Morgan-Lang C."/>
            <person name="Hatzenpichler R."/>
            <person name="Goudeau D."/>
            <person name="Malmstrom R."/>
            <person name="Brazelton W.J."/>
            <person name="Woyke T."/>
            <person name="Hallam S.J."/>
            <person name="Tyson G.W."/>
            <person name="Wegener G."/>
            <person name="Boetius A."/>
            <person name="Orphan V."/>
        </authorList>
    </citation>
    <scope>NUCLEOTIDE SEQUENCE</scope>
</reference>
<accession>A0A7G9Z1F7</accession>
<dbReference type="GO" id="GO:0017004">
    <property type="term" value="P:cytochrome complex assembly"/>
    <property type="evidence" value="ECO:0007669"/>
    <property type="project" value="InterPro"/>
</dbReference>
<proteinExistence type="predicted"/>
<evidence type="ECO:0000256" key="2">
    <source>
        <dbReference type="ARBA" id="ARBA00023136"/>
    </source>
</evidence>
<gene>
    <name evidence="3" type="primary">ccmE</name>
    <name evidence="3" type="ORF">GHMFPJCE_00018</name>
</gene>
<dbReference type="GO" id="GO:0005886">
    <property type="term" value="C:plasma membrane"/>
    <property type="evidence" value="ECO:0007669"/>
    <property type="project" value="InterPro"/>
</dbReference>
<name>A0A7G9Z1F7_9EURY</name>
<dbReference type="InterPro" id="IPR036127">
    <property type="entry name" value="CcmE-like_sf"/>
</dbReference>
<keyword evidence="2" id="KW-0472">Membrane</keyword>
<dbReference type="EMBL" id="MT631561">
    <property type="protein sequence ID" value="QNO54091.1"/>
    <property type="molecule type" value="Genomic_DNA"/>
</dbReference>
<protein>
    <submittedName>
        <fullName evidence="3">Cytochrome c-type biogenesis protein CcmE</fullName>
    </submittedName>
</protein>
<dbReference type="Pfam" id="PF03100">
    <property type="entry name" value="CcmE"/>
    <property type="match status" value="1"/>
</dbReference>
<dbReference type="GO" id="GO:0017003">
    <property type="term" value="P:protein-heme linkage"/>
    <property type="evidence" value="ECO:0007669"/>
    <property type="project" value="InterPro"/>
</dbReference>
<dbReference type="SUPFAM" id="SSF82093">
    <property type="entry name" value="Heme chaperone CcmE"/>
    <property type="match status" value="1"/>
</dbReference>
<sequence>MKIKTVHIVVLALVVIAAILAYESISSDICPYLRVSEITEDNTHVGKKVKVLGNVTNASTGWTEEGLLFNVTDGQATIAVTYTGSLAQSLEEGQEVGVIGVQDTPYHVTAAQLDIKCASKYE</sequence>
<organism evidence="3">
    <name type="scientific">Candidatus Methanophagaceae archaeon ANME-1 ERB6</name>
    <dbReference type="NCBI Taxonomy" id="2759912"/>
    <lineage>
        <taxon>Archaea</taxon>
        <taxon>Methanobacteriati</taxon>
        <taxon>Methanobacteriota</taxon>
        <taxon>Stenosarchaea group</taxon>
        <taxon>Methanomicrobia</taxon>
        <taxon>Candidatus Methanophagales</taxon>
        <taxon>Candidatus Methanophagaceae</taxon>
    </lineage>
</organism>
<evidence type="ECO:0000313" key="3">
    <source>
        <dbReference type="EMBL" id="QNO54091.1"/>
    </source>
</evidence>
<dbReference type="AlphaFoldDB" id="A0A7G9Z1F7"/>
<comment type="subcellular location">
    <subcellularLocation>
        <location evidence="1">Membrane</location>
    </subcellularLocation>
</comment>
<evidence type="ECO:0000256" key="1">
    <source>
        <dbReference type="ARBA" id="ARBA00004370"/>
    </source>
</evidence>
<dbReference type="InterPro" id="IPR004329">
    <property type="entry name" value="CcmE"/>
</dbReference>
<dbReference type="InterPro" id="IPR012340">
    <property type="entry name" value="NA-bd_OB-fold"/>
</dbReference>